<protein>
    <submittedName>
        <fullName evidence="4">Response regulator</fullName>
    </submittedName>
</protein>
<dbReference type="RefSeq" id="WP_217794260.1">
    <property type="nucleotide sequence ID" value="NZ_JAHSPG010000016.1"/>
</dbReference>
<reference evidence="4" key="1">
    <citation type="submission" date="2021-06" db="EMBL/GenBank/DDBJ databases">
        <authorList>
            <person name="Huq M.A."/>
        </authorList>
    </citation>
    <scope>NUCLEOTIDE SEQUENCE</scope>
    <source>
        <strain evidence="4">MAH-26</strain>
    </source>
</reference>
<dbReference type="PANTHER" id="PTHR44591:SF3">
    <property type="entry name" value="RESPONSE REGULATORY DOMAIN-CONTAINING PROTEIN"/>
    <property type="match status" value="1"/>
</dbReference>
<dbReference type="InterPro" id="IPR050595">
    <property type="entry name" value="Bact_response_regulator"/>
</dbReference>
<dbReference type="PANTHER" id="PTHR44591">
    <property type="entry name" value="STRESS RESPONSE REGULATOR PROTEIN 1"/>
    <property type="match status" value="1"/>
</dbReference>
<organism evidence="4 5">
    <name type="scientific">Pinibacter aurantiacus</name>
    <dbReference type="NCBI Taxonomy" id="2851599"/>
    <lineage>
        <taxon>Bacteria</taxon>
        <taxon>Pseudomonadati</taxon>
        <taxon>Bacteroidota</taxon>
        <taxon>Chitinophagia</taxon>
        <taxon>Chitinophagales</taxon>
        <taxon>Chitinophagaceae</taxon>
        <taxon>Pinibacter</taxon>
    </lineage>
</organism>
<dbReference type="EMBL" id="JAHSPG010000016">
    <property type="protein sequence ID" value="MBV4360005.1"/>
    <property type="molecule type" value="Genomic_DNA"/>
</dbReference>
<accession>A0A9E2SFE3</accession>
<proteinExistence type="predicted"/>
<dbReference type="SMART" id="SM00448">
    <property type="entry name" value="REC"/>
    <property type="match status" value="1"/>
</dbReference>
<keyword evidence="5" id="KW-1185">Reference proteome</keyword>
<comment type="caution">
    <text evidence="4">The sequence shown here is derived from an EMBL/GenBank/DDBJ whole genome shotgun (WGS) entry which is preliminary data.</text>
</comment>
<evidence type="ECO:0000256" key="1">
    <source>
        <dbReference type="ARBA" id="ARBA00022553"/>
    </source>
</evidence>
<evidence type="ECO:0000259" key="3">
    <source>
        <dbReference type="PROSITE" id="PS50110"/>
    </source>
</evidence>
<feature type="modified residue" description="4-aspartylphosphate" evidence="2">
    <location>
        <position position="75"/>
    </location>
</feature>
<evidence type="ECO:0000313" key="4">
    <source>
        <dbReference type="EMBL" id="MBV4360005.1"/>
    </source>
</evidence>
<dbReference type="Pfam" id="PF00072">
    <property type="entry name" value="Response_reg"/>
    <property type="match status" value="1"/>
</dbReference>
<gene>
    <name evidence="4" type="ORF">KTO63_22760</name>
</gene>
<dbReference type="CDD" id="cd00156">
    <property type="entry name" value="REC"/>
    <property type="match status" value="1"/>
</dbReference>
<keyword evidence="1 2" id="KW-0597">Phosphoprotein</keyword>
<evidence type="ECO:0000256" key="2">
    <source>
        <dbReference type="PROSITE-ProRule" id="PRU00169"/>
    </source>
</evidence>
<dbReference type="PROSITE" id="PS50110">
    <property type="entry name" value="RESPONSE_REGULATORY"/>
    <property type="match status" value="1"/>
</dbReference>
<feature type="domain" description="Response regulatory" evidence="3">
    <location>
        <begin position="26"/>
        <end position="137"/>
    </location>
</feature>
<evidence type="ECO:0000313" key="5">
    <source>
        <dbReference type="Proteomes" id="UP000812270"/>
    </source>
</evidence>
<dbReference type="InterPro" id="IPR001789">
    <property type="entry name" value="Sig_transdc_resp-reg_receiver"/>
</dbReference>
<dbReference type="Proteomes" id="UP000812270">
    <property type="component" value="Unassembled WGS sequence"/>
</dbReference>
<sequence length="137" mass="15635">MENSQTNITATKSIVYLKNNEIKRFKVLIVDDEEDLCMLLKNYLTRKNFEVFIAHTLKEGLLALNEIRPDILFLDNNLPDGTGWDKASDLSVLYPHLRINLISAFHPSLPDGSNRNINIIDKPVSLKQIDKFVSPVI</sequence>
<dbReference type="GO" id="GO:0000160">
    <property type="term" value="P:phosphorelay signal transduction system"/>
    <property type="evidence" value="ECO:0007669"/>
    <property type="project" value="InterPro"/>
</dbReference>
<name>A0A9E2SFE3_9BACT</name>
<dbReference type="AlphaFoldDB" id="A0A9E2SFE3"/>